<gene>
    <name evidence="2" type="ORF">M422DRAFT_52230</name>
</gene>
<sequence>MHDKTQYHPQEGKPIQNSQSRSESISESLRSSSGSFQLPRSPENTDIFSEVNIGSSLYRNWPRDKYGNLILYSNDPEADEEAESLQCRPRKRPRITRSSSTGDKSTHIEPMTPVHRPAADQERSVFEAKVLEYLESINSRLGEVIRK</sequence>
<protein>
    <submittedName>
        <fullName evidence="2">Uncharacterized protein</fullName>
    </submittedName>
</protein>
<dbReference type="AlphaFoldDB" id="A0A0C9V9K2"/>
<dbReference type="EMBL" id="KN837206">
    <property type="protein sequence ID" value="KIJ33931.1"/>
    <property type="molecule type" value="Genomic_DNA"/>
</dbReference>
<evidence type="ECO:0000256" key="1">
    <source>
        <dbReference type="SAM" id="MobiDB-lite"/>
    </source>
</evidence>
<feature type="compositionally biased region" description="Low complexity" evidence="1">
    <location>
        <begin position="18"/>
        <end position="35"/>
    </location>
</feature>
<evidence type="ECO:0000313" key="3">
    <source>
        <dbReference type="Proteomes" id="UP000054279"/>
    </source>
</evidence>
<name>A0A0C9V9K2_SPHS4</name>
<accession>A0A0C9V9K2</accession>
<keyword evidence="3" id="KW-1185">Reference proteome</keyword>
<feature type="compositionally biased region" description="Polar residues" evidence="1">
    <location>
        <begin position="36"/>
        <end position="46"/>
    </location>
</feature>
<dbReference type="HOGENOM" id="CLU_1769279_0_0_1"/>
<dbReference type="Proteomes" id="UP000054279">
    <property type="component" value="Unassembled WGS sequence"/>
</dbReference>
<feature type="region of interest" description="Disordered" evidence="1">
    <location>
        <begin position="76"/>
        <end position="121"/>
    </location>
</feature>
<organism evidence="2 3">
    <name type="scientific">Sphaerobolus stellatus (strain SS14)</name>
    <dbReference type="NCBI Taxonomy" id="990650"/>
    <lineage>
        <taxon>Eukaryota</taxon>
        <taxon>Fungi</taxon>
        <taxon>Dikarya</taxon>
        <taxon>Basidiomycota</taxon>
        <taxon>Agaricomycotina</taxon>
        <taxon>Agaricomycetes</taxon>
        <taxon>Phallomycetidae</taxon>
        <taxon>Geastrales</taxon>
        <taxon>Sphaerobolaceae</taxon>
        <taxon>Sphaerobolus</taxon>
    </lineage>
</organism>
<feature type="region of interest" description="Disordered" evidence="1">
    <location>
        <begin position="1"/>
        <end position="46"/>
    </location>
</feature>
<evidence type="ECO:0000313" key="2">
    <source>
        <dbReference type="EMBL" id="KIJ33931.1"/>
    </source>
</evidence>
<proteinExistence type="predicted"/>
<reference evidence="2 3" key="1">
    <citation type="submission" date="2014-06" db="EMBL/GenBank/DDBJ databases">
        <title>Evolutionary Origins and Diversification of the Mycorrhizal Mutualists.</title>
        <authorList>
            <consortium name="DOE Joint Genome Institute"/>
            <consortium name="Mycorrhizal Genomics Consortium"/>
            <person name="Kohler A."/>
            <person name="Kuo A."/>
            <person name="Nagy L.G."/>
            <person name="Floudas D."/>
            <person name="Copeland A."/>
            <person name="Barry K.W."/>
            <person name="Cichocki N."/>
            <person name="Veneault-Fourrey C."/>
            <person name="LaButti K."/>
            <person name="Lindquist E.A."/>
            <person name="Lipzen A."/>
            <person name="Lundell T."/>
            <person name="Morin E."/>
            <person name="Murat C."/>
            <person name="Riley R."/>
            <person name="Ohm R."/>
            <person name="Sun H."/>
            <person name="Tunlid A."/>
            <person name="Henrissat B."/>
            <person name="Grigoriev I.V."/>
            <person name="Hibbett D.S."/>
            <person name="Martin F."/>
        </authorList>
    </citation>
    <scope>NUCLEOTIDE SEQUENCE [LARGE SCALE GENOMIC DNA]</scope>
    <source>
        <strain evidence="2 3">SS14</strain>
    </source>
</reference>